<dbReference type="Pfam" id="PF14036">
    <property type="entry name" value="YlaH"/>
    <property type="match status" value="1"/>
</dbReference>
<dbReference type="EMBL" id="JAVDQG010000002">
    <property type="protein sequence ID" value="MDR6224852.1"/>
    <property type="molecule type" value="Genomic_DNA"/>
</dbReference>
<sequence length="95" mass="10833">MESIHDFLRQTPWAGYLTILVLTATVYKIAFARKLPILKSLVVYIVLALGCILFWLMYILLFPILEILLVTLVLIAAARIRMAMGNRKTQPEKGE</sequence>
<evidence type="ECO:0000313" key="2">
    <source>
        <dbReference type="EMBL" id="MDR6224852.1"/>
    </source>
</evidence>
<dbReference type="InterPro" id="IPR025620">
    <property type="entry name" value="YlaH"/>
</dbReference>
<feature type="transmembrane region" description="Helical" evidence="1">
    <location>
        <begin position="42"/>
        <end position="61"/>
    </location>
</feature>
<keyword evidence="1" id="KW-1133">Transmembrane helix</keyword>
<reference evidence="2 3" key="1">
    <citation type="submission" date="2023-07" db="EMBL/GenBank/DDBJ databases">
        <title>Genomic Encyclopedia of Type Strains, Phase IV (KMG-IV): sequencing the most valuable type-strain genomes for metagenomic binning, comparative biology and taxonomic classification.</title>
        <authorList>
            <person name="Goeker M."/>
        </authorList>
    </citation>
    <scope>NUCLEOTIDE SEQUENCE [LARGE SCALE GENOMIC DNA]</scope>
    <source>
        <strain evidence="2 3">DSM 45903</strain>
    </source>
</reference>
<proteinExistence type="predicted"/>
<comment type="caution">
    <text evidence="2">The sequence shown here is derived from an EMBL/GenBank/DDBJ whole genome shotgun (WGS) entry which is preliminary data.</text>
</comment>
<evidence type="ECO:0000313" key="3">
    <source>
        <dbReference type="Proteomes" id="UP001185012"/>
    </source>
</evidence>
<name>A0ABU1IJ99_9BACL</name>
<protein>
    <submittedName>
        <fullName evidence="2">Membrane protein YccC</fullName>
    </submittedName>
</protein>
<dbReference type="RefSeq" id="WP_309862728.1">
    <property type="nucleotide sequence ID" value="NZ_JAVDQG010000002.1"/>
</dbReference>
<keyword evidence="1" id="KW-0812">Transmembrane</keyword>
<organism evidence="2 3">
    <name type="scientific">Desmospora profundinema</name>
    <dbReference type="NCBI Taxonomy" id="1571184"/>
    <lineage>
        <taxon>Bacteria</taxon>
        <taxon>Bacillati</taxon>
        <taxon>Bacillota</taxon>
        <taxon>Bacilli</taxon>
        <taxon>Bacillales</taxon>
        <taxon>Thermoactinomycetaceae</taxon>
        <taxon>Desmospora</taxon>
    </lineage>
</organism>
<dbReference type="Proteomes" id="UP001185012">
    <property type="component" value="Unassembled WGS sequence"/>
</dbReference>
<keyword evidence="1" id="KW-0472">Membrane</keyword>
<keyword evidence="3" id="KW-1185">Reference proteome</keyword>
<feature type="transmembrane region" description="Helical" evidence="1">
    <location>
        <begin position="13"/>
        <end position="30"/>
    </location>
</feature>
<gene>
    <name evidence="2" type="ORF">JOE21_000843</name>
</gene>
<accession>A0ABU1IJ99</accession>
<evidence type="ECO:0000256" key="1">
    <source>
        <dbReference type="SAM" id="Phobius"/>
    </source>
</evidence>